<gene>
    <name evidence="1" type="ordered locus">Jden_2188</name>
</gene>
<dbReference type="EMBL" id="CP001706">
    <property type="protein sequence ID" value="ACV09825.1"/>
    <property type="molecule type" value="Genomic_DNA"/>
</dbReference>
<name>C7R1J0_JONDD</name>
<evidence type="ECO:0000313" key="2">
    <source>
        <dbReference type="Proteomes" id="UP000000628"/>
    </source>
</evidence>
<dbReference type="OrthoDB" id="3953473at2"/>
<proteinExistence type="predicted"/>
<sequence length="382" mass="43097">MALSDRLAEKTAKSRAHIEVDSTGADVTDVPVEGALDGDWGALIRHFGLDPDAFEVVDDTVRMSMREHPTGDKGWLSSYSARFRKIRHEMIRPEVLQRWRDDLTDWEPDPVSHVEQDHTYLVLVADPQLGKKGTQEAVENWRRGISSHVRQIRALKPARVHVAFMGDETEGACNNYTNQPHTIELNQSQQLELDFDMRVWTIKQLLATGLPVSASSVISNHGEWTRNGSKDPVTSSNDNASTHIARMTQRLFHELGHEIEWTIGETHPGITLTLGGVECYFSHGYKEKGRGATVEARMRAAIERQILGRTEELGTTKLWFMAHYHHFYTQEFEGRTLFGCPALEAERSSEYMLDQYGVWSPPGMLGMLVGGSGRGWQNANVF</sequence>
<dbReference type="HOGENOM" id="CLU_796613_0_0_11"/>
<dbReference type="Proteomes" id="UP000000628">
    <property type="component" value="Chromosome"/>
</dbReference>
<dbReference type="KEGG" id="jde:Jden_2188"/>
<evidence type="ECO:0000313" key="1">
    <source>
        <dbReference type="EMBL" id="ACV09825.1"/>
    </source>
</evidence>
<dbReference type="RefSeq" id="WP_015772453.1">
    <property type="nucleotide sequence ID" value="NC_013174.1"/>
</dbReference>
<organism evidence="1 2">
    <name type="scientific">Jonesia denitrificans (strain ATCC 14870 / DSM 20603 / BCRC 15368 / CIP 55.134 / JCM 11481 / NBRC 15587 / NCTC 10816 / Prevot 55134)</name>
    <name type="common">Listeria denitrificans</name>
    <dbReference type="NCBI Taxonomy" id="471856"/>
    <lineage>
        <taxon>Bacteria</taxon>
        <taxon>Bacillati</taxon>
        <taxon>Actinomycetota</taxon>
        <taxon>Actinomycetes</taxon>
        <taxon>Micrococcales</taxon>
        <taxon>Jonesiaceae</taxon>
        <taxon>Jonesia</taxon>
    </lineage>
</organism>
<dbReference type="AlphaFoldDB" id="C7R1J0"/>
<dbReference type="STRING" id="471856.Jden_2188"/>
<reference evidence="1 2" key="1">
    <citation type="journal article" date="2009" name="Stand. Genomic Sci.">
        <title>Complete genome sequence of Jonesia denitrificans type strain (Prevot 55134).</title>
        <authorList>
            <person name="Pukall R."/>
            <person name="Gehrich-Schroter G."/>
            <person name="Lapidus A."/>
            <person name="Nolan M."/>
            <person name="Glavina Del Rio T."/>
            <person name="Lucas S."/>
            <person name="Chen F."/>
            <person name="Tice H."/>
            <person name="Pitluck S."/>
            <person name="Cheng J.F."/>
            <person name="Copeland A."/>
            <person name="Saunders E."/>
            <person name="Brettin T."/>
            <person name="Detter J.C."/>
            <person name="Bruce D."/>
            <person name="Goodwin L."/>
            <person name="Pati A."/>
            <person name="Ivanova N."/>
            <person name="Mavromatis K."/>
            <person name="Ovchinnikova G."/>
            <person name="Chen A."/>
            <person name="Palaniappan K."/>
            <person name="Land M."/>
            <person name="Hauser L."/>
            <person name="Chang Y.J."/>
            <person name="Jeffries C.D."/>
            <person name="Chain P."/>
            <person name="Goker M."/>
            <person name="Bristow J."/>
            <person name="Eisen J.A."/>
            <person name="Markowitz V."/>
            <person name="Hugenholtz P."/>
            <person name="Kyrpides N.C."/>
            <person name="Klenk H.P."/>
            <person name="Han C."/>
        </authorList>
    </citation>
    <scope>NUCLEOTIDE SEQUENCE [LARGE SCALE GENOMIC DNA]</scope>
    <source>
        <strain evidence="2">ATCC 14870 / DSM 20603 / BCRC 15368 / CIP 55.134 / JCM 11481 / NBRC 15587 / NCTC 10816 / Prevot 55134</strain>
    </source>
</reference>
<protein>
    <submittedName>
        <fullName evidence="1">Uncharacterized protein</fullName>
    </submittedName>
</protein>
<accession>C7R1J0</accession>
<keyword evidence="2" id="KW-1185">Reference proteome</keyword>